<reference evidence="1 2" key="1">
    <citation type="submission" date="2020-07" db="EMBL/GenBank/DDBJ databases">
        <title>Complete genome sequence of Mycolicibacterium litorale like strain isolated from cardiac implantable electronic device infection.</title>
        <authorList>
            <person name="Fukano H."/>
            <person name="Miyama H."/>
            <person name="Hoshino Y."/>
        </authorList>
    </citation>
    <scope>NUCLEOTIDE SEQUENCE [LARGE SCALE GENOMIC DNA]</scope>
    <source>
        <strain evidence="1 2">NIIDNTM18</strain>
    </source>
</reference>
<evidence type="ECO:0000313" key="1">
    <source>
        <dbReference type="EMBL" id="BCI55703.1"/>
    </source>
</evidence>
<name>A0A6S6P736_9MYCO</name>
<gene>
    <name evidence="1" type="ORF">NIIDNTM18_49810</name>
</gene>
<proteinExistence type="predicted"/>
<organism evidence="1 2">
    <name type="scientific">Mycolicibacterium litorale</name>
    <dbReference type="NCBI Taxonomy" id="758802"/>
    <lineage>
        <taxon>Bacteria</taxon>
        <taxon>Bacillati</taxon>
        <taxon>Actinomycetota</taxon>
        <taxon>Actinomycetes</taxon>
        <taxon>Mycobacteriales</taxon>
        <taxon>Mycobacteriaceae</taxon>
        <taxon>Mycolicibacterium</taxon>
    </lineage>
</organism>
<dbReference type="Proteomes" id="UP000515734">
    <property type="component" value="Chromosome"/>
</dbReference>
<dbReference type="EMBL" id="AP023287">
    <property type="protein sequence ID" value="BCI55703.1"/>
    <property type="molecule type" value="Genomic_DNA"/>
</dbReference>
<accession>A0A6S6P736</accession>
<dbReference type="AlphaFoldDB" id="A0A6S6P736"/>
<sequence length="96" mass="11004">MSESVLPQMKRRRRYADTRCGLLACGRCTDPWTCRCYDSTEITEQFVDGYRDAARHLLAQGLTPSPSVQAMRILWRRGGDDQRLAVRLAELWEVAA</sequence>
<protein>
    <submittedName>
        <fullName evidence="1">Uncharacterized protein</fullName>
    </submittedName>
</protein>
<evidence type="ECO:0000313" key="2">
    <source>
        <dbReference type="Proteomes" id="UP000515734"/>
    </source>
</evidence>